<name>A0A2U3BAP9_9VIBR</name>
<keyword evidence="4 5" id="KW-0697">Rotamase</keyword>
<proteinExistence type="inferred from homology"/>
<organism evidence="7 8">
    <name type="scientific">Vibrio albus</name>
    <dbReference type="NCBI Taxonomy" id="2200953"/>
    <lineage>
        <taxon>Bacteria</taxon>
        <taxon>Pseudomonadati</taxon>
        <taxon>Pseudomonadota</taxon>
        <taxon>Gammaproteobacteria</taxon>
        <taxon>Vibrionales</taxon>
        <taxon>Vibrionaceae</taxon>
        <taxon>Vibrio</taxon>
    </lineage>
</organism>
<keyword evidence="5 7" id="KW-0413">Isomerase</keyword>
<feature type="domain" description="PpiC" evidence="6">
    <location>
        <begin position="137"/>
        <end position="237"/>
    </location>
</feature>
<keyword evidence="8" id="KW-1185">Reference proteome</keyword>
<dbReference type="AlphaFoldDB" id="A0A2U3BAP9"/>
<comment type="similarity">
    <text evidence="2">Belongs to the PpiC/parvulin rotamase family.</text>
</comment>
<evidence type="ECO:0000259" key="6">
    <source>
        <dbReference type="PROSITE" id="PS50198"/>
    </source>
</evidence>
<dbReference type="InterPro" id="IPR050245">
    <property type="entry name" value="PrsA_foldase"/>
</dbReference>
<dbReference type="SUPFAM" id="SSF54534">
    <property type="entry name" value="FKBP-like"/>
    <property type="match status" value="1"/>
</dbReference>
<evidence type="ECO:0000313" key="8">
    <source>
        <dbReference type="Proteomes" id="UP000245362"/>
    </source>
</evidence>
<dbReference type="Pfam" id="PF00639">
    <property type="entry name" value="Rotamase"/>
    <property type="match status" value="1"/>
</dbReference>
<dbReference type="SUPFAM" id="SSF109998">
    <property type="entry name" value="Triger factor/SurA peptide-binding domain-like"/>
    <property type="match status" value="1"/>
</dbReference>
<dbReference type="Proteomes" id="UP000245362">
    <property type="component" value="Unassembled WGS sequence"/>
</dbReference>
<dbReference type="RefSeq" id="WP_109319124.1">
    <property type="nucleotide sequence ID" value="NZ_QFWT01000003.1"/>
</dbReference>
<dbReference type="InterPro" id="IPR027304">
    <property type="entry name" value="Trigger_fact/SurA_dom_sf"/>
</dbReference>
<sequence length="280" mass="32870">MDEQKRRYLTIKLATEKFKLNPEYLSSIQKAGIEEEVIKLYQLQSRILASQEAKQVNVTRKELDEAYQSCIDQYESKDEFYQSLKNQGLTVEGLKYALKDELYCDAVLDYVSQDIPPLDKQQALDYYEKNKLEFSRAKTWNLSQILITINDEFEENTRENALAKIKEVREMTESEPFSDLAVRYSECPSAVENGYLGWCEEGKLYSEITSALYHLPKEQVSEPIETEVGFHLIVWHDEKPPYMAPFEEAWPFLQEKHNTRAKQYLQRQWIAQLISHPVQS</sequence>
<dbReference type="PANTHER" id="PTHR47245:SF2">
    <property type="entry name" value="PEPTIDYL-PROLYL CIS-TRANS ISOMERASE HP_0175-RELATED"/>
    <property type="match status" value="1"/>
</dbReference>
<dbReference type="Gene3D" id="1.10.4030.10">
    <property type="entry name" value="Porin chaperone SurA, peptide-binding domain"/>
    <property type="match status" value="1"/>
</dbReference>
<dbReference type="GO" id="GO:0003755">
    <property type="term" value="F:peptidyl-prolyl cis-trans isomerase activity"/>
    <property type="evidence" value="ECO:0007669"/>
    <property type="project" value="UniProtKB-KW"/>
</dbReference>
<evidence type="ECO:0000313" key="7">
    <source>
        <dbReference type="EMBL" id="PWI33872.1"/>
    </source>
</evidence>
<accession>A0A2U3BAP9</accession>
<evidence type="ECO:0000256" key="1">
    <source>
        <dbReference type="ARBA" id="ARBA00000971"/>
    </source>
</evidence>
<evidence type="ECO:0000256" key="3">
    <source>
        <dbReference type="ARBA" id="ARBA00013194"/>
    </source>
</evidence>
<dbReference type="Gene3D" id="3.10.50.40">
    <property type="match status" value="1"/>
</dbReference>
<protein>
    <recommendedName>
        <fullName evidence="3">peptidylprolyl isomerase</fullName>
        <ecNumber evidence="3">5.2.1.8</ecNumber>
    </recommendedName>
</protein>
<dbReference type="PROSITE" id="PS50198">
    <property type="entry name" value="PPIC_PPIASE_2"/>
    <property type="match status" value="1"/>
</dbReference>
<evidence type="ECO:0000256" key="2">
    <source>
        <dbReference type="ARBA" id="ARBA00007656"/>
    </source>
</evidence>
<dbReference type="EMBL" id="QFWT01000003">
    <property type="protein sequence ID" value="PWI33872.1"/>
    <property type="molecule type" value="Genomic_DNA"/>
</dbReference>
<gene>
    <name evidence="7" type="ORF">DI392_06640</name>
</gene>
<dbReference type="InterPro" id="IPR000297">
    <property type="entry name" value="PPIase_PpiC"/>
</dbReference>
<evidence type="ECO:0000256" key="5">
    <source>
        <dbReference type="PROSITE-ProRule" id="PRU00278"/>
    </source>
</evidence>
<dbReference type="InterPro" id="IPR046357">
    <property type="entry name" value="PPIase_dom_sf"/>
</dbReference>
<dbReference type="OrthoDB" id="9769613at2"/>
<dbReference type="EC" id="5.2.1.8" evidence="3"/>
<dbReference type="PANTHER" id="PTHR47245">
    <property type="entry name" value="PEPTIDYLPROLYL ISOMERASE"/>
    <property type="match status" value="1"/>
</dbReference>
<evidence type="ECO:0000256" key="4">
    <source>
        <dbReference type="ARBA" id="ARBA00023110"/>
    </source>
</evidence>
<reference evidence="7 8" key="1">
    <citation type="submission" date="2018-05" db="EMBL/GenBank/DDBJ databases">
        <title>Vibrio limimaris sp. nov., isolated from marine sediment.</title>
        <authorList>
            <person name="Li C.-M."/>
        </authorList>
    </citation>
    <scope>NUCLEOTIDE SEQUENCE [LARGE SCALE GENOMIC DNA]</scope>
    <source>
        <strain evidence="7 8">E4404</strain>
    </source>
</reference>
<comment type="catalytic activity">
    <reaction evidence="1">
        <text>[protein]-peptidylproline (omega=180) = [protein]-peptidylproline (omega=0)</text>
        <dbReference type="Rhea" id="RHEA:16237"/>
        <dbReference type="Rhea" id="RHEA-COMP:10747"/>
        <dbReference type="Rhea" id="RHEA-COMP:10748"/>
        <dbReference type="ChEBI" id="CHEBI:83833"/>
        <dbReference type="ChEBI" id="CHEBI:83834"/>
        <dbReference type="EC" id="5.2.1.8"/>
    </reaction>
</comment>
<comment type="caution">
    <text evidence="7">The sequence shown here is derived from an EMBL/GenBank/DDBJ whole genome shotgun (WGS) entry which is preliminary data.</text>
</comment>